<dbReference type="InterPro" id="IPR032534">
    <property type="entry name" value="EcxA_zinc-bd"/>
</dbReference>
<evidence type="ECO:0000256" key="1">
    <source>
        <dbReference type="SAM" id="SignalP"/>
    </source>
</evidence>
<feature type="signal peptide" evidence="1">
    <location>
        <begin position="1"/>
        <end position="18"/>
    </location>
</feature>
<dbReference type="Proteomes" id="UP000317010">
    <property type="component" value="Unassembled WGS sequence"/>
</dbReference>
<name>A0A562U930_9SPHI</name>
<sequence length="806" mass="89660">MKKIILLFFIANCLFIAAKGQKTNEIDLKTQGLTKYKGYFNFYWDEKTGRILLEVDNFNSEFLYVNSLPSGIGSNDLGLDRGQIGNSRIVKFIKSGPKILLIQPNYAYRAVSNNADERKSVEEAFAQSVIWGFKAEAQDGDKVLIDFTPFLLRDSHHIAYRLNSGNQGSYNEDESRSAVYLANTKSFPDNSEFEATITLTGKAKGGEISSVTPDPDAVTVRMHHSFIKLPDGNYKPRKFDPRSGYFDISYLDYATPMDQPIVKRFIARHRLQKKDPTAAMSEPVQPIVYYVDRGAPEPVRTALIEGASWWNQAFEAVGYINAFQVKLLPEDVDPMDIRYNIIQWVHRSTRGWSYGESITDPRTGEIIKGQVSLGSLRDRQDFLIAEGLLQPYEDGKPVSDAMMKLAIARLHQLAAHEVGHTLGLQHNFVASTNNRSSVMDYPPPYVALNNDGSIDLSKAYTTEIGSWDKRAILFGYQDFPVGTDEDAALKDIMSNTLKQGHLFITDEDARPAGSAHPLAHLWDNGTNAADELNRLMGIRKHLLDNFSEKAIRQDAPMATIEEALVPIYLLQRYQVEAASKMLGGIYYTYAIKNDGQITTKFIAPAEQWKAFNALMATISPDALAIPEKLIEKIPPRPVDYPRTRELFKSHTGLTFDPIAAAESSAGTTLAFMLNPERAARLVEYHARDNAQPGLIAVLDKLIAQTWKAPQQSGYKGQLQALVNGLTLKQLLTLAADNSAPESVGSIGLLEIDNLKSWMINSVKASSGEHKANLLFGLEQISQFEKDPAKFKPSPVLPMPDGSPIGE</sequence>
<feature type="domain" description="DUF5117" evidence="3">
    <location>
        <begin position="82"/>
        <end position="274"/>
    </location>
</feature>
<dbReference type="InterPro" id="IPR033413">
    <property type="entry name" value="DUF5117"/>
</dbReference>
<dbReference type="Pfam" id="PF17148">
    <property type="entry name" value="DUF5117"/>
    <property type="match status" value="1"/>
</dbReference>
<dbReference type="CDD" id="cd04276">
    <property type="entry name" value="ZnMc_MMP_like_2"/>
    <property type="match status" value="1"/>
</dbReference>
<feature type="domain" description="DUF5118" evidence="4">
    <location>
        <begin position="33"/>
        <end position="70"/>
    </location>
</feature>
<dbReference type="PANTHER" id="PTHR38478:SF1">
    <property type="entry name" value="ZINC DEPENDENT METALLOPROTEASE DOMAIN LIPOPROTEIN"/>
    <property type="match status" value="1"/>
</dbReference>
<dbReference type="Pfam" id="PF16313">
    <property type="entry name" value="DUF4953"/>
    <property type="match status" value="1"/>
</dbReference>
<organism evidence="5 6">
    <name type="scientific">Mucilaginibacter frigoritolerans</name>
    <dbReference type="NCBI Taxonomy" id="652788"/>
    <lineage>
        <taxon>Bacteria</taxon>
        <taxon>Pseudomonadati</taxon>
        <taxon>Bacteroidota</taxon>
        <taxon>Sphingobacteriia</taxon>
        <taxon>Sphingobacteriales</taxon>
        <taxon>Sphingobacteriaceae</taxon>
        <taxon>Mucilaginibacter</taxon>
    </lineage>
</organism>
<evidence type="ECO:0000259" key="3">
    <source>
        <dbReference type="Pfam" id="PF17148"/>
    </source>
</evidence>
<evidence type="ECO:0000313" key="6">
    <source>
        <dbReference type="Proteomes" id="UP000317010"/>
    </source>
</evidence>
<proteinExistence type="predicted"/>
<dbReference type="SUPFAM" id="SSF55486">
    <property type="entry name" value="Metalloproteases ('zincins'), catalytic domain"/>
    <property type="match status" value="1"/>
</dbReference>
<dbReference type="PANTHER" id="PTHR38478">
    <property type="entry name" value="PEPTIDASE M1A AND M12B"/>
    <property type="match status" value="1"/>
</dbReference>
<dbReference type="AlphaFoldDB" id="A0A562U930"/>
<dbReference type="OrthoDB" id="9776599at2"/>
<feature type="domain" description="EcxA zinc-binding" evidence="2">
    <location>
        <begin position="401"/>
        <end position="711"/>
    </location>
</feature>
<evidence type="ECO:0000259" key="4">
    <source>
        <dbReference type="Pfam" id="PF17162"/>
    </source>
</evidence>
<comment type="caution">
    <text evidence="5">The sequence shown here is derived from an EMBL/GenBank/DDBJ whole genome shotgun (WGS) entry which is preliminary data.</text>
</comment>
<protein>
    <submittedName>
        <fullName evidence="5">Uncharacterized protein DUF5117</fullName>
    </submittedName>
</protein>
<dbReference type="Pfam" id="PF17162">
    <property type="entry name" value="DUF5118"/>
    <property type="match status" value="1"/>
</dbReference>
<accession>A0A562U930</accession>
<keyword evidence="6" id="KW-1185">Reference proteome</keyword>
<dbReference type="EMBL" id="VLLI01000003">
    <property type="protein sequence ID" value="TWJ02274.1"/>
    <property type="molecule type" value="Genomic_DNA"/>
</dbReference>
<dbReference type="InterPro" id="IPR034032">
    <property type="entry name" value="Zn_MMP-like_bac"/>
</dbReference>
<evidence type="ECO:0000259" key="2">
    <source>
        <dbReference type="Pfam" id="PF16313"/>
    </source>
</evidence>
<keyword evidence="1" id="KW-0732">Signal</keyword>
<reference evidence="5 6" key="1">
    <citation type="submission" date="2019-07" db="EMBL/GenBank/DDBJ databases">
        <title>Genomic Encyclopedia of Archaeal and Bacterial Type Strains, Phase II (KMG-II): from individual species to whole genera.</title>
        <authorList>
            <person name="Goeker M."/>
        </authorList>
    </citation>
    <scope>NUCLEOTIDE SEQUENCE [LARGE SCALE GENOMIC DNA]</scope>
    <source>
        <strain evidence="5 6">ATCC BAA-1854</strain>
    </source>
</reference>
<evidence type="ECO:0000313" key="5">
    <source>
        <dbReference type="EMBL" id="TWJ02274.1"/>
    </source>
</evidence>
<dbReference type="InterPro" id="IPR033428">
    <property type="entry name" value="DUF5118"/>
</dbReference>
<feature type="chain" id="PRO_5022224184" evidence="1">
    <location>
        <begin position="19"/>
        <end position="806"/>
    </location>
</feature>
<dbReference type="RefSeq" id="WP_144910705.1">
    <property type="nucleotide sequence ID" value="NZ_VLLI01000003.1"/>
</dbReference>
<gene>
    <name evidence="5" type="ORF">JN11_01246</name>
</gene>
<dbReference type="GO" id="GO:0008237">
    <property type="term" value="F:metallopeptidase activity"/>
    <property type="evidence" value="ECO:0007669"/>
    <property type="project" value="InterPro"/>
</dbReference>
<dbReference type="InterPro" id="IPR024079">
    <property type="entry name" value="MetalloPept_cat_dom_sf"/>
</dbReference>
<dbReference type="Gene3D" id="3.40.390.10">
    <property type="entry name" value="Collagenase (Catalytic Domain)"/>
    <property type="match status" value="1"/>
</dbReference>